<feature type="compositionally biased region" description="Polar residues" evidence="1">
    <location>
        <begin position="155"/>
        <end position="177"/>
    </location>
</feature>
<dbReference type="OMA" id="GATSHEW"/>
<dbReference type="GO" id="GO:0000462">
    <property type="term" value="P:maturation of SSU-rRNA from tricistronic rRNA transcript (SSU-rRNA, 5.8S rRNA, LSU-rRNA)"/>
    <property type="evidence" value="ECO:0007669"/>
    <property type="project" value="TreeGrafter"/>
</dbReference>
<dbReference type="KEGG" id="cput:CONPUDRAFT_149928"/>
<dbReference type="EMBL" id="JH711574">
    <property type="protein sequence ID" value="EIW85074.1"/>
    <property type="molecule type" value="Genomic_DNA"/>
</dbReference>
<dbReference type="InterPro" id="IPR051733">
    <property type="entry name" value="WD_repeat_DCAF13/WDSOF1"/>
</dbReference>
<evidence type="ECO:0000313" key="2">
    <source>
        <dbReference type="EMBL" id="EIW85074.1"/>
    </source>
</evidence>
<dbReference type="InterPro" id="IPR029044">
    <property type="entry name" value="Nucleotide-diphossugar_trans"/>
</dbReference>
<feature type="region of interest" description="Disordered" evidence="1">
    <location>
        <begin position="101"/>
        <end position="179"/>
    </location>
</feature>
<gene>
    <name evidence="2" type="ORF">CONPUDRAFT_149928</name>
</gene>
<dbReference type="GO" id="GO:0032040">
    <property type="term" value="C:small-subunit processome"/>
    <property type="evidence" value="ECO:0007669"/>
    <property type="project" value="TreeGrafter"/>
</dbReference>
<name>A0A5M3N233_CONPW</name>
<feature type="region of interest" description="Disordered" evidence="1">
    <location>
        <begin position="296"/>
        <end position="322"/>
    </location>
</feature>
<dbReference type="OrthoDB" id="108365at2759"/>
<dbReference type="GeneID" id="19202642"/>
<evidence type="ECO:0000256" key="1">
    <source>
        <dbReference type="SAM" id="MobiDB-lite"/>
    </source>
</evidence>
<evidence type="ECO:0000313" key="3">
    <source>
        <dbReference type="Proteomes" id="UP000053558"/>
    </source>
</evidence>
<dbReference type="RefSeq" id="XP_007764677.1">
    <property type="nucleotide sequence ID" value="XM_007766487.1"/>
</dbReference>
<organism evidence="2 3">
    <name type="scientific">Coniophora puteana (strain RWD-64-598)</name>
    <name type="common">Brown rot fungus</name>
    <dbReference type="NCBI Taxonomy" id="741705"/>
    <lineage>
        <taxon>Eukaryota</taxon>
        <taxon>Fungi</taxon>
        <taxon>Dikarya</taxon>
        <taxon>Basidiomycota</taxon>
        <taxon>Agaricomycotina</taxon>
        <taxon>Agaricomycetes</taxon>
        <taxon>Agaricomycetidae</taxon>
        <taxon>Boletales</taxon>
        <taxon>Coniophorineae</taxon>
        <taxon>Coniophoraceae</taxon>
        <taxon>Coniophora</taxon>
    </lineage>
</organism>
<dbReference type="Proteomes" id="UP000053558">
    <property type="component" value="Unassembled WGS sequence"/>
</dbReference>
<reference evidence="3" key="1">
    <citation type="journal article" date="2012" name="Science">
        <title>The Paleozoic origin of enzymatic lignin decomposition reconstructed from 31 fungal genomes.</title>
        <authorList>
            <person name="Floudas D."/>
            <person name="Binder M."/>
            <person name="Riley R."/>
            <person name="Barry K."/>
            <person name="Blanchette R.A."/>
            <person name="Henrissat B."/>
            <person name="Martinez A.T."/>
            <person name="Otillar R."/>
            <person name="Spatafora J.W."/>
            <person name="Yadav J.S."/>
            <person name="Aerts A."/>
            <person name="Benoit I."/>
            <person name="Boyd A."/>
            <person name="Carlson A."/>
            <person name="Copeland A."/>
            <person name="Coutinho P.M."/>
            <person name="de Vries R.P."/>
            <person name="Ferreira P."/>
            <person name="Findley K."/>
            <person name="Foster B."/>
            <person name="Gaskell J."/>
            <person name="Glotzer D."/>
            <person name="Gorecki P."/>
            <person name="Heitman J."/>
            <person name="Hesse C."/>
            <person name="Hori C."/>
            <person name="Igarashi K."/>
            <person name="Jurgens J.A."/>
            <person name="Kallen N."/>
            <person name="Kersten P."/>
            <person name="Kohler A."/>
            <person name="Kuees U."/>
            <person name="Kumar T.K.A."/>
            <person name="Kuo A."/>
            <person name="LaButti K."/>
            <person name="Larrondo L.F."/>
            <person name="Lindquist E."/>
            <person name="Ling A."/>
            <person name="Lombard V."/>
            <person name="Lucas S."/>
            <person name="Lundell T."/>
            <person name="Martin R."/>
            <person name="McLaughlin D.J."/>
            <person name="Morgenstern I."/>
            <person name="Morin E."/>
            <person name="Murat C."/>
            <person name="Nagy L.G."/>
            <person name="Nolan M."/>
            <person name="Ohm R.A."/>
            <person name="Patyshakuliyeva A."/>
            <person name="Rokas A."/>
            <person name="Ruiz-Duenas F.J."/>
            <person name="Sabat G."/>
            <person name="Salamov A."/>
            <person name="Samejima M."/>
            <person name="Schmutz J."/>
            <person name="Slot J.C."/>
            <person name="St John F."/>
            <person name="Stenlid J."/>
            <person name="Sun H."/>
            <person name="Sun S."/>
            <person name="Syed K."/>
            <person name="Tsang A."/>
            <person name="Wiebenga A."/>
            <person name="Young D."/>
            <person name="Pisabarro A."/>
            <person name="Eastwood D.C."/>
            <person name="Martin F."/>
            <person name="Cullen D."/>
            <person name="Grigoriev I.V."/>
            <person name="Hibbett D.S."/>
        </authorList>
    </citation>
    <scope>NUCLEOTIDE SEQUENCE [LARGE SCALE GENOMIC DNA]</scope>
    <source>
        <strain evidence="3">RWD-64-598 SS2</strain>
    </source>
</reference>
<comment type="caution">
    <text evidence="2">The sequence shown here is derived from an EMBL/GenBank/DDBJ whole genome shotgun (WGS) entry which is preliminary data.</text>
</comment>
<proteinExistence type="predicted"/>
<sequence length="820" mass="93863">MSWSAPFKFGRRQYTTPYSLVTDDPDQPSAVREKMHLESLTQAPPPTSNAWTKRILTFYVLVVVTTLIGFNFFPPPPPAEYYPSSNDTFYDDIHRHPPDDLYAHDFGKSSAPTLTSDDVGDVAKNSSPETVAPIAPSDGSGATSHEWPSDARTDYQASATDKASDLRSPQVSSSSLGSDYGPKPVFIEEALVRNPIDSASHQVTLKDDFEDTFAQHFAEIPEKDGFEESDESTLVFDRRELQRIWQWEIASGHHPSSIKVPRQIGLRSHPMNPALPRPTKDVLSRFSSYESVMMNTRGNGPQRVYEQPDSTSGVSHPPRPMPGGVVDMDIIMERCDYSQGKYVRDCLEMLRSGAGLDNGRQLRRGKTKDWQYIYKEQQEDISARRAEVPALKPRVVNTGLVRKKDAEWERPLRLPDPPTYTPYANLESPCNPENPRLFHMFWTGPFTDKPYSSLLSWLYTQNLGLYLSDDEPPSENVCRPQFWLWINPGPAGAMPNPSAMHDMLESLHSNPWSAPFLHPRFKDVIQFKLWNTTEQLDSIPELRHEWRRYKRALLNSGGHIIDIKVDEEKVGSDSADSYDKGSVVLSDMARFVVCHRFGGIYVDADTIFLRDWEELWGWTGAFAYRWSYHEAYNTAVLRMNRQSAIGSFLFRTALRNGMDFHPMTIARYFKDAHLDALLLRTPDALFDSAWLNTEDLQRDRPPQPFFKGFDQFFDTPTDASGHPLTLGFEGFFRGAFSYHFHNFWWKPFDPARNWPDLGSRFTAGEMVARAAANPDLDPDDWDDLVSDDKSDLDWATVMKRTFESYVRGERPNMYGEWFRW</sequence>
<protein>
    <recommendedName>
        <fullName evidence="4">Glycosyltransferase family 32 protein</fullName>
    </recommendedName>
</protein>
<keyword evidence="3" id="KW-1185">Reference proteome</keyword>
<dbReference type="AlphaFoldDB" id="A0A5M3N233"/>
<evidence type="ECO:0008006" key="4">
    <source>
        <dbReference type="Google" id="ProtNLM"/>
    </source>
</evidence>
<dbReference type="SUPFAM" id="SSF53448">
    <property type="entry name" value="Nucleotide-diphospho-sugar transferases"/>
    <property type="match status" value="1"/>
</dbReference>
<accession>A0A5M3N233</accession>
<dbReference type="Gene3D" id="3.90.550.20">
    <property type="match status" value="1"/>
</dbReference>
<dbReference type="PANTHER" id="PTHR22851">
    <property type="entry name" value="U3 SMALL NUCLEOLAR RNA U3 SNORNA ASSOCIATED PROTEIN"/>
    <property type="match status" value="1"/>
</dbReference>
<dbReference type="PANTHER" id="PTHR22851:SF1">
    <property type="entry name" value="GLYCOSYLTRANSFERASE FAMILY 32 PROTEIN"/>
    <property type="match status" value="1"/>
</dbReference>